<feature type="region of interest" description="Disordered" evidence="1">
    <location>
        <begin position="279"/>
        <end position="334"/>
    </location>
</feature>
<feature type="compositionally biased region" description="Acidic residues" evidence="1">
    <location>
        <begin position="295"/>
        <end position="304"/>
    </location>
</feature>
<organism evidence="3 4">
    <name type="scientific">Bathycoccus prasinos</name>
    <dbReference type="NCBI Taxonomy" id="41875"/>
    <lineage>
        <taxon>Eukaryota</taxon>
        <taxon>Viridiplantae</taxon>
        <taxon>Chlorophyta</taxon>
        <taxon>Mamiellophyceae</taxon>
        <taxon>Mamiellales</taxon>
        <taxon>Bathycoccaceae</taxon>
        <taxon>Bathycoccus</taxon>
    </lineage>
</organism>
<keyword evidence="4" id="KW-1185">Reference proteome</keyword>
<dbReference type="OrthoDB" id="10618924at2759"/>
<evidence type="ECO:0000256" key="1">
    <source>
        <dbReference type="SAM" id="MobiDB-lite"/>
    </source>
</evidence>
<protein>
    <submittedName>
        <fullName evidence="3">Unnamed protein product</fullName>
    </submittedName>
</protein>
<reference evidence="3 4" key="1">
    <citation type="submission" date="2011-10" db="EMBL/GenBank/DDBJ databases">
        <authorList>
            <person name="Genoscope - CEA"/>
        </authorList>
    </citation>
    <scope>NUCLEOTIDE SEQUENCE [LARGE SCALE GENOMIC DNA]</scope>
    <source>
        <strain evidence="3 4">RCC 1105</strain>
    </source>
</reference>
<evidence type="ECO:0000313" key="3">
    <source>
        <dbReference type="EMBL" id="CCO18207.1"/>
    </source>
</evidence>
<gene>
    <name evidence="3" type="ordered locus">Bathy10g01740</name>
</gene>
<dbReference type="KEGG" id="bpg:Bathy10g01740"/>
<feature type="compositionally biased region" description="Basic and acidic residues" evidence="1">
    <location>
        <begin position="314"/>
        <end position="324"/>
    </location>
</feature>
<evidence type="ECO:0000313" key="4">
    <source>
        <dbReference type="Proteomes" id="UP000198341"/>
    </source>
</evidence>
<accession>K8EJ35</accession>
<dbReference type="RefSeq" id="XP_007510674.1">
    <property type="nucleotide sequence ID" value="XM_007510612.1"/>
</dbReference>
<dbReference type="Proteomes" id="UP000198341">
    <property type="component" value="Chromosome 10"/>
</dbReference>
<dbReference type="GeneID" id="19013250"/>
<name>K8EJ35_9CHLO</name>
<dbReference type="AlphaFoldDB" id="K8EJ35"/>
<sequence length="384" mass="43574">MRKTFAQSFLVLALALRFCVAHDEELDVSNEISENTRNVVFGIKCGCCKAVTAEIGAQFKEILLETTQKTRGGEEEEEESKMVFRSKYVGQFNEKLQIALDRMCRPPPTATSSKRAIEKSASAAKRWRYSQSGAKAIQNSMLHINTLGQNATDDDLKEIERVMLGIQLFTNDVNKQYVNPDPKVAENSGGTNLMADSYVTGELLDACNRIAESLELEDQLDEAKKNGEFGINEQHKTCLDLDYCKVRQGGAKKKDTRTRSQKDKDEAYERMKKLFVSKEDMEEFEKNNPQMKDEDSVDPLEETLDSPSPKKRKEKNDDETKAATKSDFTAESADESLFASVKRKFDEYLRRYYKVGRNRLSQKLRRHSDAATTTSSENVEKGEL</sequence>
<proteinExistence type="predicted"/>
<evidence type="ECO:0000256" key="2">
    <source>
        <dbReference type="SAM" id="SignalP"/>
    </source>
</evidence>
<keyword evidence="2" id="KW-0732">Signal</keyword>
<feature type="chain" id="PRO_5003917445" evidence="2">
    <location>
        <begin position="22"/>
        <end position="384"/>
    </location>
</feature>
<dbReference type="EMBL" id="FO082269">
    <property type="protein sequence ID" value="CCO18207.1"/>
    <property type="molecule type" value="Genomic_DNA"/>
</dbReference>
<feature type="signal peptide" evidence="2">
    <location>
        <begin position="1"/>
        <end position="21"/>
    </location>
</feature>
<feature type="region of interest" description="Disordered" evidence="1">
    <location>
        <begin position="359"/>
        <end position="384"/>
    </location>
</feature>